<protein>
    <recommendedName>
        <fullName evidence="1">DUF6457 domain-containing protein</fullName>
    </recommendedName>
</protein>
<dbReference type="InterPro" id="IPR045598">
    <property type="entry name" value="DUF6457"/>
</dbReference>
<dbReference type="EMBL" id="DWVP01000020">
    <property type="protein sequence ID" value="HJC85628.1"/>
    <property type="molecule type" value="Genomic_DNA"/>
</dbReference>
<evidence type="ECO:0000259" key="1">
    <source>
        <dbReference type="Pfam" id="PF20058"/>
    </source>
</evidence>
<accession>A0A9D2QGF4</accession>
<name>A0A9D2QGF4_9CORY</name>
<feature type="domain" description="DUF6457" evidence="1">
    <location>
        <begin position="2"/>
        <end position="70"/>
    </location>
</feature>
<comment type="caution">
    <text evidence="2">The sequence shown here is derived from an EMBL/GenBank/DDBJ whole genome shotgun (WGS) entry which is preliminary data.</text>
</comment>
<reference evidence="2" key="2">
    <citation type="submission" date="2021-04" db="EMBL/GenBank/DDBJ databases">
        <authorList>
            <person name="Gilroy R."/>
        </authorList>
    </citation>
    <scope>NUCLEOTIDE SEQUENCE</scope>
    <source>
        <strain evidence="2">ChiHjej13B12-4958</strain>
    </source>
</reference>
<dbReference type="Pfam" id="PF20058">
    <property type="entry name" value="DUF6457"/>
    <property type="match status" value="1"/>
</dbReference>
<proteinExistence type="predicted"/>
<evidence type="ECO:0000313" key="3">
    <source>
        <dbReference type="Proteomes" id="UP000823858"/>
    </source>
</evidence>
<reference evidence="2" key="1">
    <citation type="journal article" date="2021" name="PeerJ">
        <title>Extensive microbial diversity within the chicken gut microbiome revealed by metagenomics and culture.</title>
        <authorList>
            <person name="Gilroy R."/>
            <person name="Ravi A."/>
            <person name="Getino M."/>
            <person name="Pursley I."/>
            <person name="Horton D.L."/>
            <person name="Alikhan N.F."/>
            <person name="Baker D."/>
            <person name="Gharbi K."/>
            <person name="Hall N."/>
            <person name="Watson M."/>
            <person name="Adriaenssens E.M."/>
            <person name="Foster-Nyarko E."/>
            <person name="Jarju S."/>
            <person name="Secka A."/>
            <person name="Antonio M."/>
            <person name="Oren A."/>
            <person name="Chaudhuri R.R."/>
            <person name="La Ragione R."/>
            <person name="Hildebrand F."/>
            <person name="Pallen M.J."/>
        </authorList>
    </citation>
    <scope>NUCLEOTIDE SEQUENCE</scope>
    <source>
        <strain evidence="2">ChiHjej13B12-4958</strain>
    </source>
</reference>
<dbReference type="Proteomes" id="UP000823858">
    <property type="component" value="Unassembled WGS sequence"/>
</dbReference>
<organism evidence="2 3">
    <name type="scientific">Candidatus Corynebacterium faecigallinarum</name>
    <dbReference type="NCBI Taxonomy" id="2838528"/>
    <lineage>
        <taxon>Bacteria</taxon>
        <taxon>Bacillati</taxon>
        <taxon>Actinomycetota</taxon>
        <taxon>Actinomycetes</taxon>
        <taxon>Mycobacteriales</taxon>
        <taxon>Corynebacteriaceae</taxon>
        <taxon>Corynebacterium</taxon>
    </lineage>
</organism>
<sequence length="99" mass="10285">MRSAHAWLTQVAEELGLPEEVVRASVKDVLDLTSAVAHNRSRPAAPVTAFLIGLAAGQAAAQSAKLSAAQSAGPENTSADNFSEAFSPLIERITTLAQD</sequence>
<dbReference type="AlphaFoldDB" id="A0A9D2QGF4"/>
<gene>
    <name evidence="2" type="ORF">H9751_08805</name>
</gene>
<evidence type="ECO:0000313" key="2">
    <source>
        <dbReference type="EMBL" id="HJC85628.1"/>
    </source>
</evidence>